<organism evidence="1 2">
    <name type="scientific">Paenibacillus glacialis</name>
    <dbReference type="NCBI Taxonomy" id="494026"/>
    <lineage>
        <taxon>Bacteria</taxon>
        <taxon>Bacillati</taxon>
        <taxon>Bacillota</taxon>
        <taxon>Bacilli</taxon>
        <taxon>Bacillales</taxon>
        <taxon>Paenibacillaceae</taxon>
        <taxon>Paenibacillus</taxon>
    </lineage>
</organism>
<keyword evidence="2" id="KW-1185">Reference proteome</keyword>
<dbReference type="Proteomes" id="UP000076967">
    <property type="component" value="Unassembled WGS sequence"/>
</dbReference>
<protein>
    <submittedName>
        <fullName evidence="1">Uncharacterized protein</fullName>
    </submittedName>
</protein>
<evidence type="ECO:0000313" key="1">
    <source>
        <dbReference type="EMBL" id="OAB34103.1"/>
    </source>
</evidence>
<name>A0A162LTP2_9BACL</name>
<dbReference type="OrthoDB" id="2651642at2"/>
<dbReference type="EMBL" id="LVJH01000070">
    <property type="protein sequence ID" value="OAB34103.1"/>
    <property type="molecule type" value="Genomic_DNA"/>
</dbReference>
<dbReference type="STRING" id="494026.PGLA_24715"/>
<dbReference type="AlphaFoldDB" id="A0A162LTP2"/>
<evidence type="ECO:0000313" key="2">
    <source>
        <dbReference type="Proteomes" id="UP000076967"/>
    </source>
</evidence>
<proteinExistence type="predicted"/>
<accession>A0A162LTP2</accession>
<dbReference type="RefSeq" id="WP_145939659.1">
    <property type="nucleotide sequence ID" value="NZ_LVJH01000070.1"/>
</dbReference>
<sequence>MDVKDELRIAVASNQKVAVRLHNGEIITGVAEAFTASSRAKIRTKEGPTWVPFADIEHVSRVINMLR</sequence>
<gene>
    <name evidence="1" type="ORF">PGLA_24715</name>
</gene>
<reference evidence="1 2" key="1">
    <citation type="submission" date="2016-03" db="EMBL/GenBank/DDBJ databases">
        <title>Draft genome sequence of Paenibacillus glacialis DSM 22343.</title>
        <authorList>
            <person name="Shin S.-K."/>
            <person name="Yi H."/>
        </authorList>
    </citation>
    <scope>NUCLEOTIDE SEQUENCE [LARGE SCALE GENOMIC DNA]</scope>
    <source>
        <strain evidence="1 2">DSM 22343</strain>
    </source>
</reference>
<comment type="caution">
    <text evidence="1">The sequence shown here is derived from an EMBL/GenBank/DDBJ whole genome shotgun (WGS) entry which is preliminary data.</text>
</comment>